<proteinExistence type="predicted"/>
<evidence type="ECO:0000313" key="2">
    <source>
        <dbReference type="Proteomes" id="UP000468388"/>
    </source>
</evidence>
<reference evidence="1 2" key="1">
    <citation type="submission" date="2019-12" db="EMBL/GenBank/DDBJ databases">
        <title>The draft genomic sequence of strain Chitinophaga oryziterrae JCM 16595.</title>
        <authorList>
            <person name="Zhang X."/>
        </authorList>
    </citation>
    <scope>NUCLEOTIDE SEQUENCE [LARGE SCALE GENOMIC DNA]</scope>
    <source>
        <strain evidence="1 2">JCM 16595</strain>
    </source>
</reference>
<dbReference type="Gene3D" id="2.40.30.170">
    <property type="match status" value="1"/>
</dbReference>
<dbReference type="GO" id="GO:0015562">
    <property type="term" value="F:efflux transmembrane transporter activity"/>
    <property type="evidence" value="ECO:0007669"/>
    <property type="project" value="TreeGrafter"/>
</dbReference>
<organism evidence="1 2">
    <name type="scientific">Chitinophaga oryziterrae</name>
    <dbReference type="NCBI Taxonomy" id="1031224"/>
    <lineage>
        <taxon>Bacteria</taxon>
        <taxon>Pseudomonadati</taxon>
        <taxon>Bacteroidota</taxon>
        <taxon>Chitinophagia</taxon>
        <taxon>Chitinophagales</taxon>
        <taxon>Chitinophagaceae</taxon>
        <taxon>Chitinophaga</taxon>
    </lineage>
</organism>
<dbReference type="Proteomes" id="UP000468388">
    <property type="component" value="Unassembled WGS sequence"/>
</dbReference>
<sequence length="366" mass="39458">MRQILIILTSAVFFLSSCKSKSGETVSPVIAPVTEAVFASGHIESSGQFTLTALNDGYITDVPVEEGDTVTAGQLIFKQDNAAAAVQQQAATENLVIANKNAASNSAVLQQLQEQLNTALEKQSTDKVQLERMQRLYATNSVAKIDLDNAALTYKSSDNNVSAIQQNISATKLTLEQSVINSRSQQQTAAINSGYYSLKSPGNYTVYTLLKRKGDLVRKGDALAILGNSKTLVISLSVDEASIAKIQLGQKVLVELNTEKGKTYYASVTKIYPLFDTQSQAYKVDAGFEGNNPPLINGTLLQANIIVAKKDKALLIPRSCLSADGKVLVKNKKKTDTISIQTGIVSTDWVEVIKGVTISDKLIKTY</sequence>
<name>A0A6N8J7T0_9BACT</name>
<dbReference type="PROSITE" id="PS51257">
    <property type="entry name" value="PROKAR_LIPOPROTEIN"/>
    <property type="match status" value="1"/>
</dbReference>
<dbReference type="OrthoDB" id="869610at2"/>
<dbReference type="RefSeq" id="WP_157299744.1">
    <property type="nucleotide sequence ID" value="NZ_BAAAZB010000010.1"/>
</dbReference>
<comment type="caution">
    <text evidence="1">The sequence shown here is derived from an EMBL/GenBank/DDBJ whole genome shotgun (WGS) entry which is preliminary data.</text>
</comment>
<evidence type="ECO:0000313" key="1">
    <source>
        <dbReference type="EMBL" id="MVT41133.1"/>
    </source>
</evidence>
<dbReference type="EMBL" id="WRXO01000002">
    <property type="protein sequence ID" value="MVT41133.1"/>
    <property type="molecule type" value="Genomic_DNA"/>
</dbReference>
<dbReference type="GO" id="GO:1990281">
    <property type="term" value="C:efflux pump complex"/>
    <property type="evidence" value="ECO:0007669"/>
    <property type="project" value="TreeGrafter"/>
</dbReference>
<dbReference type="PANTHER" id="PTHR30469:SF15">
    <property type="entry name" value="HLYD FAMILY OF SECRETION PROTEINS"/>
    <property type="match status" value="1"/>
</dbReference>
<gene>
    <name evidence="1" type="ORF">GO495_11115</name>
</gene>
<dbReference type="PANTHER" id="PTHR30469">
    <property type="entry name" value="MULTIDRUG RESISTANCE PROTEIN MDTA"/>
    <property type="match status" value="1"/>
</dbReference>
<protein>
    <submittedName>
        <fullName evidence="1">HlyD family efflux transporter periplasmic adaptor subunit</fullName>
    </submittedName>
</protein>
<accession>A0A6N8J7T0</accession>
<dbReference type="SUPFAM" id="SSF111369">
    <property type="entry name" value="HlyD-like secretion proteins"/>
    <property type="match status" value="1"/>
</dbReference>
<dbReference type="AlphaFoldDB" id="A0A6N8J7T0"/>
<keyword evidence="2" id="KW-1185">Reference proteome</keyword>
<dbReference type="Gene3D" id="2.40.50.100">
    <property type="match status" value="1"/>
</dbReference>